<evidence type="ECO:0000313" key="14">
    <source>
        <dbReference type="Proteomes" id="UP000695802"/>
    </source>
</evidence>
<keyword evidence="8" id="KW-0626">Porin</keyword>
<name>A0ABS3BBG5_9XANT</name>
<gene>
    <name evidence="13" type="ORF">JR064_21665</name>
</gene>
<keyword evidence="7" id="KW-0406">Ion transport</keyword>
<evidence type="ECO:0000256" key="5">
    <source>
        <dbReference type="ARBA" id="ARBA00022692"/>
    </source>
</evidence>
<comment type="caution">
    <text evidence="13">The sequence shown here is derived from an EMBL/GenBank/DDBJ whole genome shotgun (WGS) entry which is preliminary data.</text>
</comment>
<organism evidence="13 14">
    <name type="scientific">Xanthomonas bonasiae</name>
    <dbReference type="NCBI Taxonomy" id="2810351"/>
    <lineage>
        <taxon>Bacteria</taxon>
        <taxon>Pseudomonadati</taxon>
        <taxon>Pseudomonadota</taxon>
        <taxon>Gammaproteobacteria</taxon>
        <taxon>Lysobacterales</taxon>
        <taxon>Lysobacteraceae</taxon>
        <taxon>Xanthomonas</taxon>
    </lineage>
</organism>
<dbReference type="InterPro" id="IPR023614">
    <property type="entry name" value="Porin_dom_sf"/>
</dbReference>
<feature type="chain" id="PRO_5046385269" evidence="11">
    <location>
        <begin position="28"/>
        <end position="382"/>
    </location>
</feature>
<evidence type="ECO:0000313" key="13">
    <source>
        <dbReference type="EMBL" id="MBN6104776.1"/>
    </source>
</evidence>
<dbReference type="RefSeq" id="WP_179567407.1">
    <property type="nucleotide sequence ID" value="NZ_JAFIWB010000040.1"/>
</dbReference>
<dbReference type="PANTHER" id="PTHR34501">
    <property type="entry name" value="PROTEIN YDDL-RELATED"/>
    <property type="match status" value="1"/>
</dbReference>
<evidence type="ECO:0000256" key="3">
    <source>
        <dbReference type="ARBA" id="ARBA00022448"/>
    </source>
</evidence>
<keyword evidence="9" id="KW-0472">Membrane</keyword>
<evidence type="ECO:0000256" key="8">
    <source>
        <dbReference type="ARBA" id="ARBA00023114"/>
    </source>
</evidence>
<protein>
    <submittedName>
        <fullName evidence="13">Porin</fullName>
    </submittedName>
</protein>
<comment type="subcellular location">
    <subcellularLocation>
        <location evidence="1">Cell outer membrane</location>
        <topology evidence="1">Multi-pass membrane protein</topology>
    </subcellularLocation>
</comment>
<evidence type="ECO:0000256" key="6">
    <source>
        <dbReference type="ARBA" id="ARBA00022729"/>
    </source>
</evidence>
<evidence type="ECO:0000256" key="2">
    <source>
        <dbReference type="ARBA" id="ARBA00011233"/>
    </source>
</evidence>
<dbReference type="InterPro" id="IPR033900">
    <property type="entry name" value="Gram_neg_porin_domain"/>
</dbReference>
<dbReference type="Pfam" id="PF13609">
    <property type="entry name" value="Porin_4"/>
    <property type="match status" value="1"/>
</dbReference>
<evidence type="ECO:0000256" key="7">
    <source>
        <dbReference type="ARBA" id="ARBA00023065"/>
    </source>
</evidence>
<keyword evidence="5" id="KW-0812">Transmembrane</keyword>
<dbReference type="CDD" id="cd00342">
    <property type="entry name" value="gram_neg_porins"/>
    <property type="match status" value="1"/>
</dbReference>
<sequence>MRTTMWKGLGGLAVAAAGVATGAQAQAQDQEKAQGLQWSDGAASASLYGTLDIGYVGRRGGNGAVADMGTQNDLQSAAGSDGSNVGLKLGYDLGNGTRLIGEVEVGVDLTGDKDAGSGGDTFYTRHAWLGATGGWGTLLGGTVDGGRAAVLKQYDPFKGRSVASAGSLQVVVSRAKDAVVYVTPTWRGLNATFAYTPNLLGVSDRDSRSPLYAVILAYSNGPLSLGYDHEEEWWNDVPGLTRLRINLFGASYDVGPIKLYGFYERIDIQQPFDVAALGFYHEHKGYLLGFTAPMGANGLWKAAWSRRDSSYVDNTCNKWGVGYQHALSPKAYLYADYARIDNGAGGTCTIAYSNEQTSADLGQGDAGGYGIEGVDVGLVLKF</sequence>
<keyword evidence="3" id="KW-0813">Transport</keyword>
<evidence type="ECO:0000256" key="9">
    <source>
        <dbReference type="ARBA" id="ARBA00023136"/>
    </source>
</evidence>
<dbReference type="InterPro" id="IPR050298">
    <property type="entry name" value="Gram-neg_bact_OMP"/>
</dbReference>
<feature type="signal peptide" evidence="11">
    <location>
        <begin position="1"/>
        <end position="27"/>
    </location>
</feature>
<dbReference type="EMBL" id="JAFIWB010000040">
    <property type="protein sequence ID" value="MBN6104776.1"/>
    <property type="molecule type" value="Genomic_DNA"/>
</dbReference>
<dbReference type="Gene3D" id="2.40.160.10">
    <property type="entry name" value="Porin"/>
    <property type="match status" value="1"/>
</dbReference>
<keyword evidence="4" id="KW-1134">Transmembrane beta strand</keyword>
<evidence type="ECO:0000259" key="12">
    <source>
        <dbReference type="Pfam" id="PF13609"/>
    </source>
</evidence>
<evidence type="ECO:0000256" key="11">
    <source>
        <dbReference type="SAM" id="SignalP"/>
    </source>
</evidence>
<comment type="subunit">
    <text evidence="2">Homotrimer.</text>
</comment>
<evidence type="ECO:0000256" key="4">
    <source>
        <dbReference type="ARBA" id="ARBA00022452"/>
    </source>
</evidence>
<evidence type="ECO:0000256" key="1">
    <source>
        <dbReference type="ARBA" id="ARBA00004571"/>
    </source>
</evidence>
<dbReference type="SUPFAM" id="SSF56935">
    <property type="entry name" value="Porins"/>
    <property type="match status" value="1"/>
</dbReference>
<keyword evidence="10" id="KW-0998">Cell outer membrane</keyword>
<keyword evidence="6 11" id="KW-0732">Signal</keyword>
<reference evidence="13 14" key="1">
    <citation type="submission" date="2021-02" db="EMBL/GenBank/DDBJ databases">
        <title>Taxonomically Unique Crown Gall-Associated Xanthomonas Stains Have Deficiency in Virulence Repertories.</title>
        <authorList>
            <person name="Mafakheri H."/>
            <person name="Taghavi S.M."/>
            <person name="Dimkic I."/>
            <person name="Nemanja K."/>
            <person name="Osdaghi E."/>
        </authorList>
    </citation>
    <scope>NUCLEOTIDE SEQUENCE [LARGE SCALE GENOMIC DNA]</scope>
    <source>
        <strain evidence="13 14">FX4</strain>
    </source>
</reference>
<feature type="domain" description="Porin" evidence="12">
    <location>
        <begin position="13"/>
        <end position="343"/>
    </location>
</feature>
<keyword evidence="14" id="KW-1185">Reference proteome</keyword>
<evidence type="ECO:0000256" key="10">
    <source>
        <dbReference type="ARBA" id="ARBA00023237"/>
    </source>
</evidence>
<dbReference type="PANTHER" id="PTHR34501:SF9">
    <property type="entry name" value="MAJOR OUTER MEMBRANE PROTEIN P.IA"/>
    <property type="match status" value="1"/>
</dbReference>
<proteinExistence type="predicted"/>
<dbReference type="Proteomes" id="UP000695802">
    <property type="component" value="Unassembled WGS sequence"/>
</dbReference>
<accession>A0ABS3BBG5</accession>